<organism evidence="1 2">
    <name type="scientific">Caulifigura coniformis</name>
    <dbReference type="NCBI Taxonomy" id="2527983"/>
    <lineage>
        <taxon>Bacteria</taxon>
        <taxon>Pseudomonadati</taxon>
        <taxon>Planctomycetota</taxon>
        <taxon>Planctomycetia</taxon>
        <taxon>Planctomycetales</taxon>
        <taxon>Planctomycetaceae</taxon>
        <taxon>Caulifigura</taxon>
    </lineage>
</organism>
<reference evidence="1 2" key="1">
    <citation type="submission" date="2019-02" db="EMBL/GenBank/DDBJ databases">
        <title>Deep-cultivation of Planctomycetes and their phenomic and genomic characterization uncovers novel biology.</title>
        <authorList>
            <person name="Wiegand S."/>
            <person name="Jogler M."/>
            <person name="Boedeker C."/>
            <person name="Pinto D."/>
            <person name="Vollmers J."/>
            <person name="Rivas-Marin E."/>
            <person name="Kohn T."/>
            <person name="Peeters S.H."/>
            <person name="Heuer A."/>
            <person name="Rast P."/>
            <person name="Oberbeckmann S."/>
            <person name="Bunk B."/>
            <person name="Jeske O."/>
            <person name="Meyerdierks A."/>
            <person name="Storesund J.E."/>
            <person name="Kallscheuer N."/>
            <person name="Luecker S."/>
            <person name="Lage O.M."/>
            <person name="Pohl T."/>
            <person name="Merkel B.J."/>
            <person name="Hornburger P."/>
            <person name="Mueller R.-W."/>
            <person name="Bruemmer F."/>
            <person name="Labrenz M."/>
            <person name="Spormann A.M."/>
            <person name="Op den Camp H."/>
            <person name="Overmann J."/>
            <person name="Amann R."/>
            <person name="Jetten M.S.M."/>
            <person name="Mascher T."/>
            <person name="Medema M.H."/>
            <person name="Devos D.P."/>
            <person name="Kaster A.-K."/>
            <person name="Ovreas L."/>
            <person name="Rohde M."/>
            <person name="Galperin M.Y."/>
            <person name="Jogler C."/>
        </authorList>
    </citation>
    <scope>NUCLEOTIDE SEQUENCE [LARGE SCALE GENOMIC DNA]</scope>
    <source>
        <strain evidence="1 2">Pan44</strain>
    </source>
</reference>
<evidence type="ECO:0000313" key="2">
    <source>
        <dbReference type="Proteomes" id="UP000315700"/>
    </source>
</evidence>
<sequence>MKGSDSILKTVTTVAARLAPEDLRPGQDIAVLTEILECPTWLWPGEVSGVRPDEPVRLQITGRGSGRPLRIKAVCLPFVLVSRIDGKFRTLDVRRVQLVKLDRDFAKLVRKSLRRHAGAQTPPEA</sequence>
<protein>
    <submittedName>
        <fullName evidence="1">Uncharacterized protein</fullName>
    </submittedName>
</protein>
<dbReference type="OrthoDB" id="285613at2"/>
<keyword evidence="2" id="KW-1185">Reference proteome</keyword>
<name>A0A517SAX0_9PLAN</name>
<evidence type="ECO:0000313" key="1">
    <source>
        <dbReference type="EMBL" id="QDT53278.1"/>
    </source>
</evidence>
<dbReference type="Proteomes" id="UP000315700">
    <property type="component" value="Chromosome"/>
</dbReference>
<dbReference type="RefSeq" id="WP_145028358.1">
    <property type="nucleotide sequence ID" value="NZ_CP036271.1"/>
</dbReference>
<dbReference type="KEGG" id="ccos:Pan44_12940"/>
<gene>
    <name evidence="1" type="ORF">Pan44_12940</name>
</gene>
<proteinExistence type="predicted"/>
<dbReference type="InParanoid" id="A0A517SAX0"/>
<accession>A0A517SAX0</accession>
<dbReference type="EMBL" id="CP036271">
    <property type="protein sequence ID" value="QDT53278.1"/>
    <property type="molecule type" value="Genomic_DNA"/>
</dbReference>
<dbReference type="AlphaFoldDB" id="A0A517SAX0"/>